<evidence type="ECO:0000313" key="3">
    <source>
        <dbReference type="Proteomes" id="UP000649617"/>
    </source>
</evidence>
<keyword evidence="3" id="KW-1185">Reference proteome</keyword>
<protein>
    <submittedName>
        <fullName evidence="2">InlA protein</fullName>
    </submittedName>
</protein>
<accession>A0A812KFJ3</accession>
<feature type="transmembrane region" description="Helical" evidence="1">
    <location>
        <begin position="290"/>
        <end position="309"/>
    </location>
</feature>
<feature type="transmembrane region" description="Helical" evidence="1">
    <location>
        <begin position="203"/>
        <end position="231"/>
    </location>
</feature>
<comment type="caution">
    <text evidence="2">The sequence shown here is derived from an EMBL/GenBank/DDBJ whole genome shotgun (WGS) entry which is preliminary data.</text>
</comment>
<feature type="transmembrane region" description="Helical" evidence="1">
    <location>
        <begin position="66"/>
        <end position="85"/>
    </location>
</feature>
<sequence length="331" mass="37844">LIFAATSGHAAMYVCDLGRRQVIELDHIEMRTRTYSTEGLEWERLLRTLPESVSKTIHQRTTPHGTIFQVLMLMAALLILASEFPKYEFVNFGGSIRSIGFEVSRCLCPVAGILMLIFIPMSHAFIEMTERFKEKGYQITPRDKAIFYANKLQEDMHTGAGALSFAVTPALEGYAVGRAYVQFFGSGIGEHYVAWKDADAPTYMWLALLIARTLMLLGTNICLWNMAYEWFCEPTSRWIRNPYYIYTTEKTLIRQLLNYILLLGMSIWFVNSTQFAMLNTFSQQSLLGVAILATAASCCYAMATFWYLARKERQLVIPNSRSSNRGWLRKM</sequence>
<proteinExistence type="predicted"/>
<dbReference type="Proteomes" id="UP000649617">
    <property type="component" value="Unassembled WGS sequence"/>
</dbReference>
<feature type="transmembrane region" description="Helical" evidence="1">
    <location>
        <begin position="106"/>
        <end position="126"/>
    </location>
</feature>
<keyword evidence="1" id="KW-0812">Transmembrane</keyword>
<dbReference type="OrthoDB" id="415928at2759"/>
<gene>
    <name evidence="2" type="primary">inlA</name>
    <name evidence="2" type="ORF">SPIL2461_LOCUS3232</name>
</gene>
<evidence type="ECO:0000313" key="2">
    <source>
        <dbReference type="EMBL" id="CAE7226574.1"/>
    </source>
</evidence>
<evidence type="ECO:0000256" key="1">
    <source>
        <dbReference type="SAM" id="Phobius"/>
    </source>
</evidence>
<reference evidence="2" key="1">
    <citation type="submission" date="2021-02" db="EMBL/GenBank/DDBJ databases">
        <authorList>
            <person name="Dougan E. K."/>
            <person name="Rhodes N."/>
            <person name="Thang M."/>
            <person name="Chan C."/>
        </authorList>
    </citation>
    <scope>NUCLEOTIDE SEQUENCE</scope>
</reference>
<keyword evidence="1" id="KW-1133">Transmembrane helix</keyword>
<keyword evidence="1" id="KW-0472">Membrane</keyword>
<organism evidence="2 3">
    <name type="scientific">Symbiodinium pilosum</name>
    <name type="common">Dinoflagellate</name>
    <dbReference type="NCBI Taxonomy" id="2952"/>
    <lineage>
        <taxon>Eukaryota</taxon>
        <taxon>Sar</taxon>
        <taxon>Alveolata</taxon>
        <taxon>Dinophyceae</taxon>
        <taxon>Suessiales</taxon>
        <taxon>Symbiodiniaceae</taxon>
        <taxon>Symbiodinium</taxon>
    </lineage>
</organism>
<feature type="transmembrane region" description="Helical" evidence="1">
    <location>
        <begin position="252"/>
        <end position="270"/>
    </location>
</feature>
<dbReference type="EMBL" id="CAJNIZ010003858">
    <property type="protein sequence ID" value="CAE7226574.1"/>
    <property type="molecule type" value="Genomic_DNA"/>
</dbReference>
<dbReference type="AlphaFoldDB" id="A0A812KFJ3"/>
<name>A0A812KFJ3_SYMPI</name>
<feature type="non-terminal residue" evidence="2">
    <location>
        <position position="1"/>
    </location>
</feature>